<sequence>MQPDKIDQHHLADLMREVREITKGEFLICYCESGWIAMANGVRYSTIHPTPADAVGEALNTLLDDEAESAKLSGLDPQAYLADVLARINDHINPRGPNIIDGPISANKITATHLPIMTNGDDKPQAIQLE</sequence>
<dbReference type="EMBL" id="CP000143">
    <property type="protein sequence ID" value="ABA79169.1"/>
    <property type="molecule type" value="Genomic_DNA"/>
</dbReference>
<dbReference type="AlphaFoldDB" id="Q3J215"/>
<dbReference type="Proteomes" id="UP000002703">
    <property type="component" value="Chromosome 1"/>
</dbReference>
<organism evidence="2 3">
    <name type="scientific">Cereibacter sphaeroides (strain ATCC 17023 / DSM 158 / JCM 6121 / CCUG 31486 / LMG 2827 / NBRC 12203 / NCIMB 8253 / ATH 2.4.1.)</name>
    <name type="common">Rhodobacter sphaeroides</name>
    <dbReference type="NCBI Taxonomy" id="272943"/>
    <lineage>
        <taxon>Bacteria</taxon>
        <taxon>Pseudomonadati</taxon>
        <taxon>Pseudomonadota</taxon>
        <taxon>Alphaproteobacteria</taxon>
        <taxon>Rhodobacterales</taxon>
        <taxon>Paracoccaceae</taxon>
        <taxon>Cereibacter</taxon>
    </lineage>
</organism>
<proteinExistence type="predicted"/>
<reference evidence="3" key="1">
    <citation type="submission" date="2005-09" db="EMBL/GenBank/DDBJ databases">
        <title>Complete sequence of chromosome 1 of Rhodobacter sphaeroides 2.4.1.</title>
        <authorList>
            <person name="Copeland A."/>
            <person name="Lucas S."/>
            <person name="Lapidus A."/>
            <person name="Barry K."/>
            <person name="Detter J.C."/>
            <person name="Glavina T."/>
            <person name="Hammon N."/>
            <person name="Israni S."/>
            <person name="Pitluck S."/>
            <person name="Richardson P."/>
            <person name="Mackenzie C."/>
            <person name="Choudhary M."/>
            <person name="Larimer F."/>
            <person name="Hauser L.J."/>
            <person name="Land M."/>
            <person name="Donohue T.J."/>
            <person name="Kaplan S."/>
        </authorList>
    </citation>
    <scope>NUCLEOTIDE SEQUENCE [LARGE SCALE GENOMIC DNA]</scope>
    <source>
        <strain evidence="3">ATCC 17023 / DSM 158 / JCM 6121 / CCUG 31486 / LMG 2827 / NBRC 12203 / NCIMB 8253 / ATH 2.4.1.</strain>
    </source>
</reference>
<evidence type="ECO:0000313" key="2">
    <source>
        <dbReference type="EMBL" id="ABA79169.1"/>
    </source>
</evidence>
<evidence type="ECO:0000259" key="1">
    <source>
        <dbReference type="Pfam" id="PF13817"/>
    </source>
</evidence>
<dbReference type="EnsemblBacteria" id="ABA79169">
    <property type="protein sequence ID" value="ABA79169"/>
    <property type="gene ID" value="RSP_6249"/>
</dbReference>
<dbReference type="KEGG" id="rsp:RSP_6249"/>
<feature type="domain" description="Transposase IS66 C-terminal" evidence="1">
    <location>
        <begin position="68"/>
        <end position="91"/>
    </location>
</feature>
<dbReference type="STRING" id="272943.RSP_6249"/>
<gene>
    <name evidence="2" type="ORF">RSP_6249</name>
</gene>
<dbReference type="RefSeq" id="WP_011337918.1">
    <property type="nucleotide sequence ID" value="NZ_AKBU01000001.1"/>
</dbReference>
<dbReference type="OrthoDB" id="9800877at2"/>
<keyword evidence="3" id="KW-1185">Reference proteome</keyword>
<accession>Q3J215</accession>
<protein>
    <recommendedName>
        <fullName evidence="1">Transposase IS66 C-terminal domain-containing protein</fullName>
    </recommendedName>
</protein>
<dbReference type="Pfam" id="PF13817">
    <property type="entry name" value="DDE_Tnp_IS66_C"/>
    <property type="match status" value="1"/>
</dbReference>
<dbReference type="InterPro" id="IPR039552">
    <property type="entry name" value="IS66_C"/>
</dbReference>
<name>Q3J215_CERS4</name>
<evidence type="ECO:0000313" key="3">
    <source>
        <dbReference type="Proteomes" id="UP000002703"/>
    </source>
</evidence>